<evidence type="ECO:0000259" key="2">
    <source>
        <dbReference type="PROSITE" id="PS50106"/>
    </source>
</evidence>
<evidence type="ECO:0000256" key="1">
    <source>
        <dbReference type="SAM" id="MobiDB-lite"/>
    </source>
</evidence>
<comment type="caution">
    <text evidence="3">The sequence shown here is derived from an EMBL/GenBank/DDBJ whole genome shotgun (WGS) entry which is preliminary data.</text>
</comment>
<dbReference type="RefSeq" id="WP_210656305.1">
    <property type="nucleotide sequence ID" value="NZ_JAGKQQ010000001.1"/>
</dbReference>
<gene>
    <name evidence="3" type="ORF">J8F10_19025</name>
</gene>
<dbReference type="InterPro" id="IPR001478">
    <property type="entry name" value="PDZ"/>
</dbReference>
<dbReference type="Gene3D" id="2.30.42.10">
    <property type="match status" value="1"/>
</dbReference>
<proteinExistence type="predicted"/>
<name>A0ABS5BWT2_9BACT</name>
<accession>A0ABS5BWT2</accession>
<evidence type="ECO:0000313" key="3">
    <source>
        <dbReference type="EMBL" id="MBP3957343.1"/>
    </source>
</evidence>
<dbReference type="PROSITE" id="PS50106">
    <property type="entry name" value="PDZ"/>
    <property type="match status" value="1"/>
</dbReference>
<evidence type="ECO:0000313" key="4">
    <source>
        <dbReference type="Proteomes" id="UP000676565"/>
    </source>
</evidence>
<feature type="compositionally biased region" description="Basic and acidic residues" evidence="1">
    <location>
        <begin position="483"/>
        <end position="497"/>
    </location>
</feature>
<organism evidence="3 4">
    <name type="scientific">Gemmata palustris</name>
    <dbReference type="NCBI Taxonomy" id="2822762"/>
    <lineage>
        <taxon>Bacteria</taxon>
        <taxon>Pseudomonadati</taxon>
        <taxon>Planctomycetota</taxon>
        <taxon>Planctomycetia</taxon>
        <taxon>Gemmatales</taxon>
        <taxon>Gemmataceae</taxon>
        <taxon>Gemmata</taxon>
    </lineage>
</organism>
<dbReference type="SUPFAM" id="SSF50156">
    <property type="entry name" value="PDZ domain-like"/>
    <property type="match status" value="1"/>
</dbReference>
<sequence>MFRAGKWAAVVGFVGAAVWLGFSLTAQELKPTPTADAKGTDLTALRDVVTAATKRGENVDEVRKALEAFEKALPTIKSGRVSPELQALRDAVDAAAKKGENVEAVLKELAAVEVAITGRSLAKPRPEPRPELPPNPFNNPPALDLPLPVVPFPDPGRIDRDAVQKAMDLRMKALEMLKANPEAPEAMKLFMEANELMLKAMRNGDGAAVPLFPAFPDAGRVPDRARFGIRMEKLTAITTEQLGIEPNVGVAVAAVVPDSAAEKAGLRVHDIILEFAGKVVSDNTDDFVRQVSAVRAGEKVDLVVMRRGKKVEVKGVVLPDVGRQPVPPRLPVPVPGLLPVAPKLQPLPVPKLEQKFQNLQPLAPIAPLPKLESLTPPPAKPVIDGALVDIRAADEPKTTKPDLGELRAVVAAANKRGENVDTILAALTALEKALAKGAVKPGDAPAELIELRETVEQAAKKGENVEAIARELALVEKTLTGRAYERPKPPTPRREPVRPFPPRGDGFGRGVIVTNTIVTVTNGNFTIKAKQNDVAYAITGTTDATGALKIVIEDGKKTVEADDVKKVPEGYRPMVEQLLKVVNRR</sequence>
<keyword evidence="4" id="KW-1185">Reference proteome</keyword>
<dbReference type="EMBL" id="JAGKQQ010000001">
    <property type="protein sequence ID" value="MBP3957343.1"/>
    <property type="molecule type" value="Genomic_DNA"/>
</dbReference>
<protein>
    <submittedName>
        <fullName evidence="3">PDZ domain-containing protein</fullName>
    </submittedName>
</protein>
<dbReference type="InterPro" id="IPR036034">
    <property type="entry name" value="PDZ_sf"/>
</dbReference>
<feature type="domain" description="PDZ" evidence="2">
    <location>
        <begin position="228"/>
        <end position="308"/>
    </location>
</feature>
<feature type="region of interest" description="Disordered" evidence="1">
    <location>
        <begin position="483"/>
        <end position="505"/>
    </location>
</feature>
<dbReference type="Proteomes" id="UP000676565">
    <property type="component" value="Unassembled WGS sequence"/>
</dbReference>
<dbReference type="Pfam" id="PF13180">
    <property type="entry name" value="PDZ_2"/>
    <property type="match status" value="1"/>
</dbReference>
<reference evidence="3 4" key="1">
    <citation type="submission" date="2021-04" db="EMBL/GenBank/DDBJ databases">
        <authorList>
            <person name="Ivanova A."/>
        </authorList>
    </citation>
    <scope>NUCLEOTIDE SEQUENCE [LARGE SCALE GENOMIC DNA]</scope>
    <source>
        <strain evidence="3 4">G18</strain>
    </source>
</reference>
<dbReference type="SMART" id="SM00228">
    <property type="entry name" value="PDZ"/>
    <property type="match status" value="1"/>
</dbReference>